<name>A0A673HYI3_9TELE</name>
<dbReference type="PANTHER" id="PTHR19441">
    <property type="entry name" value="WHEY ACDIC PROTEIN WAP"/>
    <property type="match status" value="1"/>
</dbReference>
<dbReference type="Proteomes" id="UP000472270">
    <property type="component" value="Unassembled WGS sequence"/>
</dbReference>
<dbReference type="SMART" id="SM00217">
    <property type="entry name" value="WAP"/>
    <property type="match status" value="2"/>
</dbReference>
<dbReference type="GO" id="GO:0045087">
    <property type="term" value="P:innate immune response"/>
    <property type="evidence" value="ECO:0007669"/>
    <property type="project" value="TreeGrafter"/>
</dbReference>
<sequence length="215" mass="23432">QVYLFQFCARRCPLLLTHQFSSGAHCEIAGLEDDSSSVLLVDCCFIMSVWILEHNRLDCYCLGKLTVKPSRRGCSYRNCSGGHKCCQFDCGPVCVPPVSTKPGECPPQSSGRSCTRSCRSDSNCPNNKKCCSNGCRRNRTAPYSVKPGRCQNPKNIPLCAESCFHDGQCPATQKCCPTTTGHACSEPHACSTSCGAAQTDQRKLQLAVGVELTYR</sequence>
<organism evidence="2 3">
    <name type="scientific">Sinocyclocheilus rhinocerous</name>
    <dbReference type="NCBI Taxonomy" id="307959"/>
    <lineage>
        <taxon>Eukaryota</taxon>
        <taxon>Metazoa</taxon>
        <taxon>Chordata</taxon>
        <taxon>Craniata</taxon>
        <taxon>Vertebrata</taxon>
        <taxon>Euteleostomi</taxon>
        <taxon>Actinopterygii</taxon>
        <taxon>Neopterygii</taxon>
        <taxon>Teleostei</taxon>
        <taxon>Ostariophysi</taxon>
        <taxon>Cypriniformes</taxon>
        <taxon>Cyprinidae</taxon>
        <taxon>Cyprininae</taxon>
        <taxon>Sinocyclocheilus</taxon>
    </lineage>
</organism>
<reference evidence="2" key="1">
    <citation type="submission" date="2025-08" db="UniProtKB">
        <authorList>
            <consortium name="Ensembl"/>
        </authorList>
    </citation>
    <scope>IDENTIFICATION</scope>
</reference>
<keyword evidence="3" id="KW-1185">Reference proteome</keyword>
<dbReference type="PRINTS" id="PR00003">
    <property type="entry name" value="4DISULPHCORE"/>
</dbReference>
<dbReference type="Gene3D" id="4.10.75.10">
    <property type="entry name" value="Elafin-like"/>
    <property type="match status" value="2"/>
</dbReference>
<dbReference type="GO" id="GO:0005615">
    <property type="term" value="C:extracellular space"/>
    <property type="evidence" value="ECO:0007669"/>
    <property type="project" value="TreeGrafter"/>
</dbReference>
<dbReference type="AlphaFoldDB" id="A0A673HYI3"/>
<dbReference type="InterPro" id="IPR050514">
    <property type="entry name" value="WAP_four-disulfide_core"/>
</dbReference>
<evidence type="ECO:0000313" key="3">
    <source>
        <dbReference type="Proteomes" id="UP000472270"/>
    </source>
</evidence>
<protein>
    <submittedName>
        <fullName evidence="2">WAP four-disulfide core domain 2</fullName>
    </submittedName>
</protein>
<dbReference type="Ensembl" id="ENSSRHT00000034026.1">
    <property type="protein sequence ID" value="ENSSRHP00000033068.1"/>
    <property type="gene ID" value="ENSSRHG00000017012.1"/>
</dbReference>
<feature type="domain" description="WAP" evidence="1">
    <location>
        <begin position="144"/>
        <end position="188"/>
    </location>
</feature>
<reference evidence="2" key="2">
    <citation type="submission" date="2025-09" db="UniProtKB">
        <authorList>
            <consortium name="Ensembl"/>
        </authorList>
    </citation>
    <scope>IDENTIFICATION</scope>
</reference>
<evidence type="ECO:0000259" key="1">
    <source>
        <dbReference type="PROSITE" id="PS51390"/>
    </source>
</evidence>
<evidence type="ECO:0000313" key="2">
    <source>
        <dbReference type="Ensembl" id="ENSSRHP00000033068.1"/>
    </source>
</evidence>
<dbReference type="PANTHER" id="PTHR19441:SF95">
    <property type="entry name" value="PERLWAPIN ISOFORM X1"/>
    <property type="match status" value="1"/>
</dbReference>
<proteinExistence type="predicted"/>
<dbReference type="GO" id="GO:0004867">
    <property type="term" value="F:serine-type endopeptidase inhibitor activity"/>
    <property type="evidence" value="ECO:0007669"/>
    <property type="project" value="TreeGrafter"/>
</dbReference>
<dbReference type="GO" id="GO:0019731">
    <property type="term" value="P:antibacterial humoral response"/>
    <property type="evidence" value="ECO:0007669"/>
    <property type="project" value="TreeGrafter"/>
</dbReference>
<dbReference type="PROSITE" id="PS51390">
    <property type="entry name" value="WAP"/>
    <property type="match status" value="2"/>
</dbReference>
<accession>A0A673HYI3</accession>
<dbReference type="Pfam" id="PF00095">
    <property type="entry name" value="WAP"/>
    <property type="match status" value="2"/>
</dbReference>
<dbReference type="InterPro" id="IPR008197">
    <property type="entry name" value="WAP_dom"/>
</dbReference>
<dbReference type="SUPFAM" id="SSF57256">
    <property type="entry name" value="Elafin-like"/>
    <property type="match status" value="2"/>
</dbReference>
<feature type="domain" description="WAP" evidence="1">
    <location>
        <begin position="98"/>
        <end position="143"/>
    </location>
</feature>
<dbReference type="InterPro" id="IPR036645">
    <property type="entry name" value="Elafin-like_sf"/>
</dbReference>